<gene>
    <name evidence="2" type="ORF">FHS34_002915</name>
</gene>
<evidence type="ECO:0000313" key="3">
    <source>
        <dbReference type="Proteomes" id="UP000585836"/>
    </source>
</evidence>
<dbReference type="Proteomes" id="UP000585836">
    <property type="component" value="Unassembled WGS sequence"/>
</dbReference>
<dbReference type="Pfam" id="PF00931">
    <property type="entry name" value="NB-ARC"/>
    <property type="match status" value="1"/>
</dbReference>
<keyword evidence="3" id="KW-1185">Reference proteome</keyword>
<protein>
    <recommendedName>
        <fullName evidence="1">NB-ARC domain-containing protein</fullName>
    </recommendedName>
</protein>
<dbReference type="AlphaFoldDB" id="A0A7W9PUK1"/>
<dbReference type="PANTHER" id="PTHR47691:SF3">
    <property type="entry name" value="HTH-TYPE TRANSCRIPTIONAL REGULATOR RV0890C-RELATED"/>
    <property type="match status" value="1"/>
</dbReference>
<dbReference type="GO" id="GO:0043531">
    <property type="term" value="F:ADP binding"/>
    <property type="evidence" value="ECO:0007669"/>
    <property type="project" value="InterPro"/>
</dbReference>
<dbReference type="PANTHER" id="PTHR47691">
    <property type="entry name" value="REGULATOR-RELATED"/>
    <property type="match status" value="1"/>
</dbReference>
<organism evidence="2 3">
    <name type="scientific">Streptomyces echinatus</name>
    <dbReference type="NCBI Taxonomy" id="67293"/>
    <lineage>
        <taxon>Bacteria</taxon>
        <taxon>Bacillati</taxon>
        <taxon>Actinomycetota</taxon>
        <taxon>Actinomycetes</taxon>
        <taxon>Kitasatosporales</taxon>
        <taxon>Streptomycetaceae</taxon>
        <taxon>Streptomyces</taxon>
    </lineage>
</organism>
<proteinExistence type="predicted"/>
<reference evidence="2 3" key="1">
    <citation type="submission" date="2020-08" db="EMBL/GenBank/DDBJ databases">
        <title>Genomic Encyclopedia of Type Strains, Phase III (KMG-III): the genomes of soil and plant-associated and newly described type strains.</title>
        <authorList>
            <person name="Whitman W."/>
        </authorList>
    </citation>
    <scope>NUCLEOTIDE SEQUENCE [LARGE SCALE GENOMIC DNA]</scope>
    <source>
        <strain evidence="2 3">CECT 3313</strain>
    </source>
</reference>
<accession>A0A7W9PUK1</accession>
<comment type="caution">
    <text evidence="2">The sequence shown here is derived from an EMBL/GenBank/DDBJ whole genome shotgun (WGS) entry which is preliminary data.</text>
</comment>
<dbReference type="RefSeq" id="WP_184965010.1">
    <property type="nucleotide sequence ID" value="NZ_BAAAWF010000058.1"/>
</dbReference>
<dbReference type="EMBL" id="JACHJK010000004">
    <property type="protein sequence ID" value="MBB5927457.1"/>
    <property type="molecule type" value="Genomic_DNA"/>
</dbReference>
<feature type="domain" description="NB-ARC" evidence="1">
    <location>
        <begin position="104"/>
        <end position="259"/>
    </location>
</feature>
<dbReference type="Gene3D" id="3.40.50.300">
    <property type="entry name" value="P-loop containing nucleotide triphosphate hydrolases"/>
    <property type="match status" value="1"/>
</dbReference>
<dbReference type="InterPro" id="IPR027417">
    <property type="entry name" value="P-loop_NTPase"/>
</dbReference>
<sequence length="423" mass="46455">MDALPRSTVSTVLRGNKLPRSEFVSAFVTACLVYGGQPPEKVAEETERWLARWRVLYAAETKEGPEGETAQGDPVTETPKAWNVPHHLPLDVGCLIGRGAALKAADELVQRHKNSVFLVSGPVGVGKSAFAIRWAHSMVDDFPDGRLYVDLRGEHGALDAEQALGVLLGGLGVHEDDCPADPRRRVERYRSLLAHRRVLVVLDNASDTDQVRPLLATGEHCRTIVTSRNRMSGLLVREAARRLTLDVLAPEAACAVLSAIIDREYLVDAQAELEELARLCGYLPLVLRLAAVKFADRPGQGFRHFVRTMRDDSQLLSLALDGDHGSSIRAELEFSYRRLCCEAKRYFWKIGLAGDAGFTLESGAALAGIPLAEADRLTAVLESEHLVSEVGRRKFTMHRVLQAFARTKAREQAACEPRTLAVA</sequence>
<dbReference type="SUPFAM" id="SSF52540">
    <property type="entry name" value="P-loop containing nucleoside triphosphate hydrolases"/>
    <property type="match status" value="1"/>
</dbReference>
<name>A0A7W9PUK1_9ACTN</name>
<dbReference type="InterPro" id="IPR002182">
    <property type="entry name" value="NB-ARC"/>
</dbReference>
<evidence type="ECO:0000259" key="1">
    <source>
        <dbReference type="Pfam" id="PF00931"/>
    </source>
</evidence>
<evidence type="ECO:0000313" key="2">
    <source>
        <dbReference type="EMBL" id="MBB5927457.1"/>
    </source>
</evidence>